<keyword evidence="8" id="KW-0112">Calmodulin-binding</keyword>
<protein>
    <recommendedName>
        <fullName evidence="8">MLO-like protein</fullName>
    </recommendedName>
</protein>
<feature type="compositionally biased region" description="Polar residues" evidence="9">
    <location>
        <begin position="378"/>
        <end position="397"/>
    </location>
</feature>
<evidence type="ECO:0000256" key="7">
    <source>
        <dbReference type="ARBA" id="ARBA00023265"/>
    </source>
</evidence>
<accession>A0AA88CTU5</accession>
<comment type="function">
    <text evidence="8">May be involved in modulation of pathogen defense and leaf cell death.</text>
</comment>
<name>A0AA88CTU5_FICCA</name>
<evidence type="ECO:0000256" key="10">
    <source>
        <dbReference type="SAM" id="Phobius"/>
    </source>
</evidence>
<dbReference type="GO" id="GO:0005516">
    <property type="term" value="F:calmodulin binding"/>
    <property type="evidence" value="ECO:0007669"/>
    <property type="project" value="UniProtKB-KW"/>
</dbReference>
<feature type="transmembrane region" description="Helical" evidence="10">
    <location>
        <begin position="62"/>
        <end position="81"/>
    </location>
</feature>
<evidence type="ECO:0000256" key="6">
    <source>
        <dbReference type="ARBA" id="ARBA00023136"/>
    </source>
</evidence>
<reference evidence="11" key="1">
    <citation type="submission" date="2023-07" db="EMBL/GenBank/DDBJ databases">
        <title>draft genome sequence of fig (Ficus carica).</title>
        <authorList>
            <person name="Takahashi T."/>
            <person name="Nishimura K."/>
        </authorList>
    </citation>
    <scope>NUCLEOTIDE SEQUENCE</scope>
</reference>
<evidence type="ECO:0000256" key="3">
    <source>
        <dbReference type="ARBA" id="ARBA00022692"/>
    </source>
</evidence>
<evidence type="ECO:0000256" key="9">
    <source>
        <dbReference type="SAM" id="MobiDB-lite"/>
    </source>
</evidence>
<keyword evidence="12" id="KW-1185">Reference proteome</keyword>
<evidence type="ECO:0000256" key="2">
    <source>
        <dbReference type="ARBA" id="ARBA00006574"/>
    </source>
</evidence>
<sequence length="467" mass="53069">MAVGSPGERTLKETPTWAVAVVCAVFVIVSVLIEHAIIYLGKWFQKRHKKAMLEALEKIKSELMLLGFISLLLTVGTQYIVKICIPSKLGEFMLPCKLKNNTYGGGGGDGGGDDGGDDDKERRKLLSYAEDEILWRRALANSASKYDYCSKYDKVPLISYTGLHQLHIFIFVLAVFHVLYSVITIVLAKTKIRKWKTWEMETSSFEYQFNNDPTRFRFARQTSFVKRHSGISRIPGIRWIILLLVGTKMEIIIMEMAQEIQDRSTVVRGAPIVEPSNKFFWFNRPDWILLLIHITLFQYEFGLKSCFHENLVVTLITRVILGLALQILCSYITFPLYALITQMGSHMKQAIFEEQTAKALKKWQKAAKARNKQRKSSVDASSTGFMSGENTPGSQGASPLHLLHGHKHRSTQSDLESVLSSPRTYQSETDLSDFEISIHDGHNSNLQDQPLRNIEEPRPMDFSFVKP</sequence>
<feature type="compositionally biased region" description="Polar residues" evidence="9">
    <location>
        <begin position="412"/>
        <end position="429"/>
    </location>
</feature>
<gene>
    <name evidence="8" type="primary">MLO</name>
    <name evidence="11" type="ORF">TIFTF001_004858</name>
</gene>
<evidence type="ECO:0000256" key="5">
    <source>
        <dbReference type="ARBA" id="ARBA00022989"/>
    </source>
</evidence>
<feature type="transmembrane region" description="Helical" evidence="10">
    <location>
        <begin position="166"/>
        <end position="188"/>
    </location>
</feature>
<dbReference type="AlphaFoldDB" id="A0AA88CTU5"/>
<keyword evidence="3 8" id="KW-0812">Transmembrane</keyword>
<evidence type="ECO:0000313" key="12">
    <source>
        <dbReference type="Proteomes" id="UP001187192"/>
    </source>
</evidence>
<keyword evidence="7 8" id="KW-0568">Pathogenesis-related protein</keyword>
<organism evidence="11 12">
    <name type="scientific">Ficus carica</name>
    <name type="common">Common fig</name>
    <dbReference type="NCBI Taxonomy" id="3494"/>
    <lineage>
        <taxon>Eukaryota</taxon>
        <taxon>Viridiplantae</taxon>
        <taxon>Streptophyta</taxon>
        <taxon>Embryophyta</taxon>
        <taxon>Tracheophyta</taxon>
        <taxon>Spermatophyta</taxon>
        <taxon>Magnoliopsida</taxon>
        <taxon>eudicotyledons</taxon>
        <taxon>Gunneridae</taxon>
        <taxon>Pentapetalae</taxon>
        <taxon>rosids</taxon>
        <taxon>fabids</taxon>
        <taxon>Rosales</taxon>
        <taxon>Moraceae</taxon>
        <taxon>Ficeae</taxon>
        <taxon>Ficus</taxon>
    </lineage>
</organism>
<dbReference type="GO" id="GO:0016020">
    <property type="term" value="C:membrane"/>
    <property type="evidence" value="ECO:0007669"/>
    <property type="project" value="UniProtKB-SubCell"/>
</dbReference>
<evidence type="ECO:0000256" key="1">
    <source>
        <dbReference type="ARBA" id="ARBA00004141"/>
    </source>
</evidence>
<dbReference type="PANTHER" id="PTHR31942">
    <property type="entry name" value="MLO-LIKE PROTEIN 1"/>
    <property type="match status" value="1"/>
</dbReference>
<proteinExistence type="inferred from homology"/>
<keyword evidence="4 8" id="KW-0611">Plant defense</keyword>
<dbReference type="Pfam" id="PF03094">
    <property type="entry name" value="Mlo"/>
    <property type="match status" value="1"/>
</dbReference>
<comment type="similarity">
    <text evidence="2 8">Belongs to the MLO family.</text>
</comment>
<keyword evidence="5 8" id="KW-1133">Transmembrane helix</keyword>
<evidence type="ECO:0000313" key="11">
    <source>
        <dbReference type="EMBL" id="GMN34718.1"/>
    </source>
</evidence>
<evidence type="ECO:0000256" key="8">
    <source>
        <dbReference type="RuleBase" id="RU280816"/>
    </source>
</evidence>
<comment type="domain">
    <text evidence="8">The C-terminus contains a calmodulin-binding domain, which binds calmodulin in a calcium-dependent fashion.</text>
</comment>
<dbReference type="Proteomes" id="UP001187192">
    <property type="component" value="Unassembled WGS sequence"/>
</dbReference>
<feature type="transmembrane region" description="Helical" evidence="10">
    <location>
        <begin position="319"/>
        <end position="340"/>
    </location>
</feature>
<dbReference type="InterPro" id="IPR004326">
    <property type="entry name" value="Mlo"/>
</dbReference>
<dbReference type="PANTHER" id="PTHR31942:SF82">
    <property type="entry name" value="MLO PROTEIN HOMOLOG 1"/>
    <property type="match status" value="1"/>
</dbReference>
<feature type="transmembrane region" description="Helical" evidence="10">
    <location>
        <begin position="17"/>
        <end position="41"/>
    </location>
</feature>
<dbReference type="EMBL" id="BTGU01000005">
    <property type="protein sequence ID" value="GMN34718.1"/>
    <property type="molecule type" value="Genomic_DNA"/>
</dbReference>
<comment type="caution">
    <text evidence="11">The sequence shown here is derived from an EMBL/GenBank/DDBJ whole genome shotgun (WGS) entry which is preliminary data.</text>
</comment>
<feature type="region of interest" description="Disordered" evidence="9">
    <location>
        <begin position="368"/>
        <end position="467"/>
    </location>
</feature>
<comment type="subcellular location">
    <subcellularLocation>
        <location evidence="1 8">Membrane</location>
        <topology evidence="1 8">Multi-pass membrane protein</topology>
    </subcellularLocation>
</comment>
<evidence type="ECO:0000256" key="4">
    <source>
        <dbReference type="ARBA" id="ARBA00022821"/>
    </source>
</evidence>
<dbReference type="GO" id="GO:0006952">
    <property type="term" value="P:defense response"/>
    <property type="evidence" value="ECO:0007669"/>
    <property type="project" value="UniProtKB-KW"/>
</dbReference>
<keyword evidence="6 8" id="KW-0472">Membrane</keyword>